<dbReference type="Proteomes" id="UP000178724">
    <property type="component" value="Unassembled WGS sequence"/>
</dbReference>
<evidence type="ECO:0000256" key="2">
    <source>
        <dbReference type="ARBA" id="ARBA00022485"/>
    </source>
</evidence>
<dbReference type="InterPro" id="IPR058240">
    <property type="entry name" value="rSAM_sf"/>
</dbReference>
<comment type="caution">
    <text evidence="8">The sequence shown here is derived from an EMBL/GenBank/DDBJ whole genome shotgun (WGS) entry which is preliminary data.</text>
</comment>
<name>A0A1F4Q1F0_UNCSA</name>
<reference evidence="8 9" key="1">
    <citation type="journal article" date="2016" name="Nat. Commun.">
        <title>Thousands of microbial genomes shed light on interconnected biogeochemical processes in an aquifer system.</title>
        <authorList>
            <person name="Anantharaman K."/>
            <person name="Brown C.T."/>
            <person name="Hug L.A."/>
            <person name="Sharon I."/>
            <person name="Castelle C.J."/>
            <person name="Probst A.J."/>
            <person name="Thomas B.C."/>
            <person name="Singh A."/>
            <person name="Wilkins M.J."/>
            <person name="Karaoz U."/>
            <person name="Brodie E.L."/>
            <person name="Williams K.H."/>
            <person name="Hubbard S.S."/>
            <person name="Banfield J.F."/>
        </authorList>
    </citation>
    <scope>NUCLEOTIDE SEQUENCE [LARGE SCALE GENOMIC DNA]</scope>
</reference>
<dbReference type="SFLD" id="SFLDS00029">
    <property type="entry name" value="Radical_SAM"/>
    <property type="match status" value="1"/>
</dbReference>
<dbReference type="InterPro" id="IPR007197">
    <property type="entry name" value="rSAM"/>
</dbReference>
<dbReference type="GO" id="GO:0046872">
    <property type="term" value="F:metal ion binding"/>
    <property type="evidence" value="ECO:0007669"/>
    <property type="project" value="UniProtKB-KW"/>
</dbReference>
<keyword evidence="5" id="KW-0408">Iron</keyword>
<dbReference type="PROSITE" id="PS51918">
    <property type="entry name" value="RADICAL_SAM"/>
    <property type="match status" value="1"/>
</dbReference>
<evidence type="ECO:0000259" key="7">
    <source>
        <dbReference type="PROSITE" id="PS51918"/>
    </source>
</evidence>
<sequence>MDAIAYPVGENLYLNITNRCSNQCPFCVRYKSRGFNQKYLLWLEQEPTVEELMAAIGEKPSKYKEIVFCGYGEPTIRLDVVKAIAAELKSKIQISKSKQCINIRIDTNGLANLFWGRNILPELKGLIDFVSVSLNAESSEVYDKICHSFYGQKAYPAVVEFIKEAKKYIPDVEASIVDMPTVDKEKCASIAADLGVKFRVRPYYEERYVR</sequence>
<organism evidence="8 9">
    <name type="scientific">candidate division WOR-1 bacterium RIFCSPHIGHO2_01_FULL_53_15</name>
    <dbReference type="NCBI Taxonomy" id="1802564"/>
    <lineage>
        <taxon>Bacteria</taxon>
        <taxon>Bacillati</taxon>
        <taxon>Saganbacteria</taxon>
    </lineage>
</organism>
<dbReference type="GO" id="GO:0003824">
    <property type="term" value="F:catalytic activity"/>
    <property type="evidence" value="ECO:0007669"/>
    <property type="project" value="InterPro"/>
</dbReference>
<evidence type="ECO:0000256" key="5">
    <source>
        <dbReference type="ARBA" id="ARBA00023004"/>
    </source>
</evidence>
<accession>A0A1F4Q1F0</accession>
<keyword evidence="3" id="KW-0949">S-adenosyl-L-methionine</keyword>
<dbReference type="Pfam" id="PF04055">
    <property type="entry name" value="Radical_SAM"/>
    <property type="match status" value="1"/>
</dbReference>
<keyword evidence="6" id="KW-0411">Iron-sulfur</keyword>
<proteinExistence type="predicted"/>
<keyword evidence="2" id="KW-0004">4Fe-4S</keyword>
<dbReference type="InterPro" id="IPR023821">
    <property type="entry name" value="rSAM_TatD-assoc"/>
</dbReference>
<dbReference type="Gene3D" id="3.20.20.70">
    <property type="entry name" value="Aldolase class I"/>
    <property type="match status" value="1"/>
</dbReference>
<keyword evidence="4" id="KW-0479">Metal-binding</keyword>
<feature type="domain" description="Radical SAM core" evidence="7">
    <location>
        <begin position="6"/>
        <end position="210"/>
    </location>
</feature>
<evidence type="ECO:0000256" key="4">
    <source>
        <dbReference type="ARBA" id="ARBA00022723"/>
    </source>
</evidence>
<evidence type="ECO:0000256" key="1">
    <source>
        <dbReference type="ARBA" id="ARBA00001966"/>
    </source>
</evidence>
<gene>
    <name evidence="8" type="ORF">A2625_06205</name>
</gene>
<protein>
    <submittedName>
        <fullName evidence="8">Radical SAM protein</fullName>
    </submittedName>
</protein>
<comment type="cofactor">
    <cofactor evidence="1">
        <name>[4Fe-4S] cluster</name>
        <dbReference type="ChEBI" id="CHEBI:49883"/>
    </cofactor>
</comment>
<evidence type="ECO:0000256" key="6">
    <source>
        <dbReference type="ARBA" id="ARBA00023014"/>
    </source>
</evidence>
<evidence type="ECO:0000313" key="8">
    <source>
        <dbReference type="EMBL" id="OGB89700.1"/>
    </source>
</evidence>
<dbReference type="AlphaFoldDB" id="A0A1F4Q1F0"/>
<dbReference type="EMBL" id="METM01000021">
    <property type="protein sequence ID" value="OGB89700.1"/>
    <property type="molecule type" value="Genomic_DNA"/>
</dbReference>
<dbReference type="CDD" id="cd01335">
    <property type="entry name" value="Radical_SAM"/>
    <property type="match status" value="1"/>
</dbReference>
<evidence type="ECO:0000313" key="9">
    <source>
        <dbReference type="Proteomes" id="UP000178724"/>
    </source>
</evidence>
<dbReference type="SUPFAM" id="SSF102114">
    <property type="entry name" value="Radical SAM enzymes"/>
    <property type="match status" value="1"/>
</dbReference>
<dbReference type="NCBIfam" id="TIGR04038">
    <property type="entry name" value="tatD_link_rSAM"/>
    <property type="match status" value="1"/>
</dbReference>
<dbReference type="InterPro" id="IPR013785">
    <property type="entry name" value="Aldolase_TIM"/>
</dbReference>
<dbReference type="GO" id="GO:0051539">
    <property type="term" value="F:4 iron, 4 sulfur cluster binding"/>
    <property type="evidence" value="ECO:0007669"/>
    <property type="project" value="UniProtKB-KW"/>
</dbReference>
<dbReference type="PANTHER" id="PTHR30352">
    <property type="entry name" value="PYRUVATE FORMATE-LYASE-ACTIVATING ENZYME"/>
    <property type="match status" value="1"/>
</dbReference>
<dbReference type="InterPro" id="IPR034457">
    <property type="entry name" value="Organic_radical-activating"/>
</dbReference>
<dbReference type="PANTHER" id="PTHR30352:SF5">
    <property type="entry name" value="PYRUVATE FORMATE-LYASE 1-ACTIVATING ENZYME"/>
    <property type="match status" value="1"/>
</dbReference>
<evidence type="ECO:0000256" key="3">
    <source>
        <dbReference type="ARBA" id="ARBA00022691"/>
    </source>
</evidence>
<dbReference type="SFLD" id="SFLDG01111">
    <property type="entry name" value="Uncharacterised_Radical_SAM_Su"/>
    <property type="match status" value="1"/>
</dbReference>